<evidence type="ECO:0000256" key="2">
    <source>
        <dbReference type="ARBA" id="ARBA00022857"/>
    </source>
</evidence>
<comment type="catalytic activity">
    <reaction evidence="4">
        <text>hydroxyacetone + NADP(+) = methylglyoxal + NADPH + H(+)</text>
        <dbReference type="Rhea" id="RHEA:27986"/>
        <dbReference type="ChEBI" id="CHEBI:15378"/>
        <dbReference type="ChEBI" id="CHEBI:17158"/>
        <dbReference type="ChEBI" id="CHEBI:27957"/>
        <dbReference type="ChEBI" id="CHEBI:57783"/>
        <dbReference type="ChEBI" id="CHEBI:58349"/>
    </reaction>
</comment>
<evidence type="ECO:0000256" key="4">
    <source>
        <dbReference type="ARBA" id="ARBA00049445"/>
    </source>
</evidence>
<keyword evidence="3" id="KW-0560">Oxidoreductase</keyword>
<dbReference type="Pfam" id="PF00248">
    <property type="entry name" value="Aldo_ket_red"/>
    <property type="match status" value="1"/>
</dbReference>
<dbReference type="PANTHER" id="PTHR43827">
    <property type="entry name" value="2,5-DIKETO-D-GLUCONIC ACID REDUCTASE"/>
    <property type="match status" value="1"/>
</dbReference>
<feature type="domain" description="NADP-dependent oxidoreductase" evidence="7">
    <location>
        <begin position="59"/>
        <end position="286"/>
    </location>
</feature>
<dbReference type="Gene3D" id="3.20.20.100">
    <property type="entry name" value="NADP-dependent oxidoreductase domain"/>
    <property type="match status" value="1"/>
</dbReference>
<accession>A0A8B2Z4N0</accession>
<dbReference type="Proteomes" id="UP001215818">
    <property type="component" value="Unassembled WGS sequence"/>
</dbReference>
<proteinExistence type="inferred from homology"/>
<evidence type="ECO:0000256" key="5">
    <source>
        <dbReference type="PIRSR" id="PIRSR000097-1"/>
    </source>
</evidence>
<evidence type="ECO:0000256" key="6">
    <source>
        <dbReference type="PIRSR" id="PIRSR000097-2"/>
    </source>
</evidence>
<dbReference type="PROSITE" id="PS00063">
    <property type="entry name" value="ALDOKETO_REDUCTASE_3"/>
    <property type="match status" value="1"/>
</dbReference>
<dbReference type="SUPFAM" id="SSF51430">
    <property type="entry name" value="NAD(P)-linked oxidoreductase"/>
    <property type="match status" value="1"/>
</dbReference>
<dbReference type="FunFam" id="3.20.20.100:FF:000002">
    <property type="entry name" value="2,5-diketo-D-gluconic acid reductase A"/>
    <property type="match status" value="1"/>
</dbReference>
<dbReference type="EMBL" id="QSPV01000005">
    <property type="protein sequence ID" value="RGJ94317.1"/>
    <property type="molecule type" value="Genomic_DNA"/>
</dbReference>
<dbReference type="InterPro" id="IPR036812">
    <property type="entry name" value="NAD(P)_OxRdtase_dom_sf"/>
</dbReference>
<dbReference type="PRINTS" id="PR00069">
    <property type="entry name" value="ALDKETRDTASE"/>
</dbReference>
<reference evidence="9 10" key="1">
    <citation type="submission" date="2018-08" db="EMBL/GenBank/DDBJ databases">
        <title>A genome reference for cultivated species of the human gut microbiota.</title>
        <authorList>
            <person name="Zou Y."/>
            <person name="Xue W."/>
            <person name="Luo G."/>
        </authorList>
    </citation>
    <scope>NUCLEOTIDE SEQUENCE [LARGE SCALE GENOMIC DNA]</scope>
    <source>
        <strain evidence="9 10">TM04-30</strain>
    </source>
</reference>
<evidence type="ECO:0000259" key="7">
    <source>
        <dbReference type="Pfam" id="PF00248"/>
    </source>
</evidence>
<dbReference type="PROSITE" id="PS00798">
    <property type="entry name" value="ALDOKETO_REDUCTASE_1"/>
    <property type="match status" value="1"/>
</dbReference>
<dbReference type="GO" id="GO:0016616">
    <property type="term" value="F:oxidoreductase activity, acting on the CH-OH group of donors, NAD or NADP as acceptor"/>
    <property type="evidence" value="ECO:0007669"/>
    <property type="project" value="UniProtKB-ARBA"/>
</dbReference>
<gene>
    <name evidence="9" type="ORF">DXD40_08105</name>
    <name evidence="8" type="ORF">POY73_03545</name>
</gene>
<evidence type="ECO:0000313" key="10">
    <source>
        <dbReference type="Proteomes" id="UP000260844"/>
    </source>
</evidence>
<organism evidence="9 10">
    <name type="scientific">Bacteroides uniformis</name>
    <dbReference type="NCBI Taxonomy" id="820"/>
    <lineage>
        <taxon>Bacteria</taxon>
        <taxon>Pseudomonadati</taxon>
        <taxon>Bacteroidota</taxon>
        <taxon>Bacteroidia</taxon>
        <taxon>Bacteroidales</taxon>
        <taxon>Bacteroidaceae</taxon>
        <taxon>Bacteroides</taxon>
    </lineage>
</organism>
<sequence length="303" mass="35361">MEKYVLLNGNEIPKMGLGTDSVLFVRKLRSSTNRYTQKVYSLYCRAMTQVWNRELSDSIIEAFNCGYRLVDTSAAYRNEEAIGRAIRKSDVPRGEIFIQTRVTNKQQYSHQVRESFFSSLEKLGLEYIDMYMIHWPVPETLIETWKEMERLYEEGYIRNLGVANCHQHHLERIISNCNIPPVLNQVEIHPLFTQKKLIDYCKSQGIQVEAYSPIAQNNDRLRDNRAVKEIAAKYGKTLQQIVLRWHIENGVIPVPRSTNMKRIKSNIDVFDFALMPEEVSLIDSLNINSRLRYDPDNCDFTSL</sequence>
<dbReference type="InterPro" id="IPR020471">
    <property type="entry name" value="AKR"/>
</dbReference>
<comment type="caution">
    <text evidence="9">The sequence shown here is derived from an EMBL/GenBank/DDBJ whole genome shotgun (WGS) entry which is preliminary data.</text>
</comment>
<comment type="similarity">
    <text evidence="1">Belongs to the aldo/keto reductase family.</text>
</comment>
<dbReference type="Proteomes" id="UP000260844">
    <property type="component" value="Unassembled WGS sequence"/>
</dbReference>
<evidence type="ECO:0000313" key="9">
    <source>
        <dbReference type="EMBL" id="RGJ94317.1"/>
    </source>
</evidence>
<feature type="active site" description="Proton donor" evidence="5">
    <location>
        <position position="76"/>
    </location>
</feature>
<dbReference type="CDD" id="cd19071">
    <property type="entry name" value="AKR_AKR1-5-like"/>
    <property type="match status" value="1"/>
</dbReference>
<name>A0A8B2Z4N0_BACUN</name>
<dbReference type="InterPro" id="IPR018170">
    <property type="entry name" value="Aldo/ket_reductase_CS"/>
</dbReference>
<feature type="binding site" evidence="6">
    <location>
        <position position="134"/>
    </location>
    <ligand>
        <name>substrate</name>
    </ligand>
</feature>
<evidence type="ECO:0000256" key="3">
    <source>
        <dbReference type="ARBA" id="ARBA00023002"/>
    </source>
</evidence>
<dbReference type="AlphaFoldDB" id="A0A8B2Z4N0"/>
<dbReference type="InterPro" id="IPR023210">
    <property type="entry name" value="NADP_OxRdtase_dom"/>
</dbReference>
<keyword evidence="2" id="KW-0521">NADP</keyword>
<dbReference type="PANTHER" id="PTHR43827:SF3">
    <property type="entry name" value="NADP-DEPENDENT OXIDOREDUCTASE DOMAIN-CONTAINING PROTEIN"/>
    <property type="match status" value="1"/>
</dbReference>
<reference evidence="8 11" key="2">
    <citation type="submission" date="2022-10" db="EMBL/GenBank/DDBJ databases">
        <title>Human gut microbiome strain richness.</title>
        <authorList>
            <person name="Chen-Liaw A."/>
        </authorList>
    </citation>
    <scope>NUCLEOTIDE SEQUENCE [LARGE SCALE GENOMIC DNA]</scope>
    <source>
        <strain evidence="8 11">D53st1_B1_D53t1_180928</strain>
    </source>
</reference>
<evidence type="ECO:0000256" key="1">
    <source>
        <dbReference type="ARBA" id="ARBA00007905"/>
    </source>
</evidence>
<dbReference type="RefSeq" id="WP_117689016.1">
    <property type="nucleotide sequence ID" value="NZ_CALNHV010000002.1"/>
</dbReference>
<evidence type="ECO:0000313" key="11">
    <source>
        <dbReference type="Proteomes" id="UP001215818"/>
    </source>
</evidence>
<evidence type="ECO:0000313" key="8">
    <source>
        <dbReference type="EMBL" id="MDC1793207.1"/>
    </source>
</evidence>
<dbReference type="EMBL" id="JAQNRK010000002">
    <property type="protein sequence ID" value="MDC1793207.1"/>
    <property type="molecule type" value="Genomic_DNA"/>
</dbReference>
<protein>
    <submittedName>
        <fullName evidence="9">Aldo/keto reductase</fullName>
    </submittedName>
</protein>